<evidence type="ECO:0000256" key="16">
    <source>
        <dbReference type="ARBA" id="ARBA00038053"/>
    </source>
</evidence>
<organism evidence="23 24">
    <name type="scientific">Candidatus Avidehalobacter gallistercoris</name>
    <dbReference type="NCBI Taxonomy" id="2840694"/>
    <lineage>
        <taxon>Bacteria</taxon>
        <taxon>Bacillati</taxon>
        <taxon>Bacillota</taxon>
        <taxon>Clostridia</taxon>
        <taxon>Eubacteriales</taxon>
        <taxon>Peptococcaceae</taxon>
        <taxon>Peptococcaceae incertae sedis</taxon>
        <taxon>Candidatus Avidehalobacter</taxon>
    </lineage>
</organism>
<accession>A0A9D1KZV4</accession>
<evidence type="ECO:0000256" key="22">
    <source>
        <dbReference type="SAM" id="Phobius"/>
    </source>
</evidence>
<evidence type="ECO:0000256" key="18">
    <source>
        <dbReference type="ARBA" id="ARBA00041418"/>
    </source>
</evidence>
<dbReference type="GO" id="GO:0071555">
    <property type="term" value="P:cell wall organization"/>
    <property type="evidence" value="ECO:0007669"/>
    <property type="project" value="UniProtKB-KW"/>
</dbReference>
<evidence type="ECO:0000256" key="7">
    <source>
        <dbReference type="ARBA" id="ARBA00022692"/>
    </source>
</evidence>
<keyword evidence="8" id="KW-0133">Cell shape</keyword>
<comment type="similarity">
    <text evidence="16">Belongs to the SEDS family. FtsW subfamily.</text>
</comment>
<dbReference type="GO" id="GO:0005886">
    <property type="term" value="C:plasma membrane"/>
    <property type="evidence" value="ECO:0007669"/>
    <property type="project" value="UniProtKB-SubCell"/>
</dbReference>
<protein>
    <recommendedName>
        <fullName evidence="17">Probable peptidoglycan glycosyltransferase FtsW</fullName>
        <ecNumber evidence="19">2.4.99.28</ecNumber>
    </recommendedName>
    <alternativeName>
        <fullName evidence="18">Cell division protein FtsW</fullName>
    </alternativeName>
    <alternativeName>
        <fullName evidence="15">Cell wall polymerase</fullName>
    </alternativeName>
    <alternativeName>
        <fullName evidence="14">Peptidoglycan polymerase</fullName>
    </alternativeName>
</protein>
<dbReference type="AlphaFoldDB" id="A0A9D1KZV4"/>
<keyword evidence="5" id="KW-0328">Glycosyltransferase</keyword>
<gene>
    <name evidence="23" type="primary">ftsW</name>
    <name evidence="23" type="ORF">IAB00_07250</name>
</gene>
<dbReference type="EC" id="2.4.99.28" evidence="19"/>
<keyword evidence="13" id="KW-0961">Cell wall biogenesis/degradation</keyword>
<dbReference type="GO" id="GO:0008360">
    <property type="term" value="P:regulation of cell shape"/>
    <property type="evidence" value="ECO:0007669"/>
    <property type="project" value="UniProtKB-KW"/>
</dbReference>
<evidence type="ECO:0000256" key="19">
    <source>
        <dbReference type="ARBA" id="ARBA00044770"/>
    </source>
</evidence>
<feature type="transmembrane region" description="Helical" evidence="22">
    <location>
        <begin position="75"/>
        <end position="94"/>
    </location>
</feature>
<keyword evidence="12" id="KW-0131">Cell cycle</keyword>
<keyword evidence="10 22" id="KW-1133">Transmembrane helix</keyword>
<dbReference type="InterPro" id="IPR001182">
    <property type="entry name" value="FtsW/RodA"/>
</dbReference>
<evidence type="ECO:0000256" key="12">
    <source>
        <dbReference type="ARBA" id="ARBA00023306"/>
    </source>
</evidence>
<evidence type="ECO:0000256" key="5">
    <source>
        <dbReference type="ARBA" id="ARBA00022676"/>
    </source>
</evidence>
<evidence type="ECO:0000313" key="23">
    <source>
        <dbReference type="EMBL" id="HIU11010.1"/>
    </source>
</evidence>
<evidence type="ECO:0000313" key="24">
    <source>
        <dbReference type="Proteomes" id="UP000824124"/>
    </source>
</evidence>
<comment type="caution">
    <text evidence="23">The sequence shown here is derived from an EMBL/GenBank/DDBJ whole genome shotgun (WGS) entry which is preliminary data.</text>
</comment>
<keyword evidence="11 22" id="KW-0472">Membrane</keyword>
<dbReference type="InterPro" id="IPR013437">
    <property type="entry name" value="FtsW"/>
</dbReference>
<feature type="transmembrane region" description="Helical" evidence="22">
    <location>
        <begin position="335"/>
        <end position="356"/>
    </location>
</feature>
<comment type="subcellular location">
    <subcellularLocation>
        <location evidence="1">Cell membrane</location>
        <topology evidence="1">Multi-pass membrane protein</topology>
    </subcellularLocation>
</comment>
<feature type="transmembrane region" description="Helical" evidence="22">
    <location>
        <begin position="302"/>
        <end position="323"/>
    </location>
</feature>
<keyword evidence="3" id="KW-1003">Cell membrane</keyword>
<dbReference type="Proteomes" id="UP000824124">
    <property type="component" value="Unassembled WGS sequence"/>
</dbReference>
<evidence type="ECO:0000256" key="14">
    <source>
        <dbReference type="ARBA" id="ARBA00032370"/>
    </source>
</evidence>
<evidence type="ECO:0000256" key="3">
    <source>
        <dbReference type="ARBA" id="ARBA00022475"/>
    </source>
</evidence>
<evidence type="ECO:0000256" key="17">
    <source>
        <dbReference type="ARBA" id="ARBA00041185"/>
    </source>
</evidence>
<keyword evidence="4" id="KW-0132">Cell division</keyword>
<dbReference type="Pfam" id="PF01098">
    <property type="entry name" value="FTSW_RODA_SPOVE"/>
    <property type="match status" value="1"/>
</dbReference>
<feature type="transmembrane region" description="Helical" evidence="22">
    <location>
        <begin position="50"/>
        <end position="68"/>
    </location>
</feature>
<dbReference type="GO" id="GO:0032153">
    <property type="term" value="C:cell division site"/>
    <property type="evidence" value="ECO:0007669"/>
    <property type="project" value="TreeGrafter"/>
</dbReference>
<dbReference type="InterPro" id="IPR018365">
    <property type="entry name" value="Cell_cycle_FtsW-rel_CS"/>
</dbReference>
<evidence type="ECO:0000256" key="10">
    <source>
        <dbReference type="ARBA" id="ARBA00022989"/>
    </source>
</evidence>
<feature type="transmembrane region" description="Helical" evidence="22">
    <location>
        <begin position="260"/>
        <end position="282"/>
    </location>
</feature>
<name>A0A9D1KZV4_9FIRM</name>
<evidence type="ECO:0000256" key="15">
    <source>
        <dbReference type="ARBA" id="ARBA00033270"/>
    </source>
</evidence>
<evidence type="ECO:0000256" key="9">
    <source>
        <dbReference type="ARBA" id="ARBA00022984"/>
    </source>
</evidence>
<dbReference type="PANTHER" id="PTHR30474">
    <property type="entry name" value="CELL CYCLE PROTEIN"/>
    <property type="match status" value="1"/>
</dbReference>
<evidence type="ECO:0000256" key="4">
    <source>
        <dbReference type="ARBA" id="ARBA00022618"/>
    </source>
</evidence>
<evidence type="ECO:0000256" key="2">
    <source>
        <dbReference type="ARBA" id="ARBA00004752"/>
    </source>
</evidence>
<dbReference type="GO" id="GO:0009252">
    <property type="term" value="P:peptidoglycan biosynthetic process"/>
    <property type="evidence" value="ECO:0007669"/>
    <property type="project" value="UniProtKB-KW"/>
</dbReference>
<feature type="transmembrane region" description="Helical" evidence="22">
    <location>
        <begin position="144"/>
        <end position="176"/>
    </location>
</feature>
<comment type="catalytic activity">
    <reaction evidence="20">
        <text>[GlcNAc-(1-&gt;4)-Mur2Ac(oyl-L-Ala-gamma-D-Glu-L-Lys-D-Ala-D-Ala)](n)-di-trans,octa-cis-undecaprenyl diphosphate + beta-D-GlcNAc-(1-&gt;4)-Mur2Ac(oyl-L-Ala-gamma-D-Glu-L-Lys-D-Ala-D-Ala)-di-trans,octa-cis-undecaprenyl diphosphate = [GlcNAc-(1-&gt;4)-Mur2Ac(oyl-L-Ala-gamma-D-Glu-L-Lys-D-Ala-D-Ala)](n+1)-di-trans,octa-cis-undecaprenyl diphosphate + di-trans,octa-cis-undecaprenyl diphosphate + H(+)</text>
        <dbReference type="Rhea" id="RHEA:23708"/>
        <dbReference type="Rhea" id="RHEA-COMP:9602"/>
        <dbReference type="Rhea" id="RHEA-COMP:9603"/>
        <dbReference type="ChEBI" id="CHEBI:15378"/>
        <dbReference type="ChEBI" id="CHEBI:58405"/>
        <dbReference type="ChEBI" id="CHEBI:60033"/>
        <dbReference type="ChEBI" id="CHEBI:78435"/>
        <dbReference type="EC" id="2.4.99.28"/>
    </reaction>
</comment>
<keyword evidence="9" id="KW-0573">Peptidoglycan synthesis</keyword>
<dbReference type="GO" id="GO:0051301">
    <property type="term" value="P:cell division"/>
    <property type="evidence" value="ECO:0007669"/>
    <property type="project" value="UniProtKB-KW"/>
</dbReference>
<sequence>MREKKGKIDYWLFFIVFVLCCIGMIMVLSASQYSAAYEFGDSYYYLKRQIFNIAVGFVAMFLAIKIDYRIYGKLCWPIFFAGVALMLLVMLSGFGAEGGGSERWIQLGPIRFQPSDVMKLSMLVLLCQQLAEPSIYFAGKTLPYLIIVGISCIIVAINDLGTGIVMGGTAMLLLIIGGMKLRYLFGLFGAGLAGVAFMVALRPYRLKRLTSFLDPWADYYGNGYQVVQSLLAIGSGGLMGVGLGEGGAKWFYLPERHTDFIFAILVEEGGLLAGLVLLLLFLAFTWRGLTIAMRVKDSFGRLMAAGLTLMITVQALVNIAIALGMMPVTGITLPFISYGGTSLVISLAAVGVLLNISKSAKMKK</sequence>
<evidence type="ECO:0000256" key="13">
    <source>
        <dbReference type="ARBA" id="ARBA00023316"/>
    </source>
</evidence>
<comment type="pathway">
    <text evidence="2">Cell wall biogenesis; peptidoglycan biosynthesis.</text>
</comment>
<dbReference type="NCBIfam" id="TIGR02614">
    <property type="entry name" value="ftsW"/>
    <property type="match status" value="1"/>
</dbReference>
<keyword evidence="7 22" id="KW-0812">Transmembrane</keyword>
<evidence type="ECO:0000256" key="20">
    <source>
        <dbReference type="ARBA" id="ARBA00049902"/>
    </source>
</evidence>
<dbReference type="EMBL" id="DVMH01000036">
    <property type="protein sequence ID" value="HIU11010.1"/>
    <property type="molecule type" value="Genomic_DNA"/>
</dbReference>
<proteinExistence type="inferred from homology"/>
<reference evidence="23" key="2">
    <citation type="journal article" date="2021" name="PeerJ">
        <title>Extensive microbial diversity within the chicken gut microbiome revealed by metagenomics and culture.</title>
        <authorList>
            <person name="Gilroy R."/>
            <person name="Ravi A."/>
            <person name="Getino M."/>
            <person name="Pursley I."/>
            <person name="Horton D.L."/>
            <person name="Alikhan N.F."/>
            <person name="Baker D."/>
            <person name="Gharbi K."/>
            <person name="Hall N."/>
            <person name="Watson M."/>
            <person name="Adriaenssens E.M."/>
            <person name="Foster-Nyarko E."/>
            <person name="Jarju S."/>
            <person name="Secka A."/>
            <person name="Antonio M."/>
            <person name="Oren A."/>
            <person name="Chaudhuri R.R."/>
            <person name="La Ragione R."/>
            <person name="Hildebrand F."/>
            <person name="Pallen M.J."/>
        </authorList>
    </citation>
    <scope>NUCLEOTIDE SEQUENCE</scope>
    <source>
        <strain evidence="23">2830</strain>
    </source>
</reference>
<evidence type="ECO:0000256" key="1">
    <source>
        <dbReference type="ARBA" id="ARBA00004651"/>
    </source>
</evidence>
<evidence type="ECO:0000256" key="21">
    <source>
        <dbReference type="ARBA" id="ARBA00049966"/>
    </source>
</evidence>
<feature type="transmembrane region" description="Helical" evidence="22">
    <location>
        <begin position="183"/>
        <end position="201"/>
    </location>
</feature>
<dbReference type="GO" id="GO:0008955">
    <property type="term" value="F:peptidoglycan glycosyltransferase activity"/>
    <property type="evidence" value="ECO:0007669"/>
    <property type="project" value="UniProtKB-EC"/>
</dbReference>
<evidence type="ECO:0000256" key="11">
    <source>
        <dbReference type="ARBA" id="ARBA00023136"/>
    </source>
</evidence>
<reference evidence="23" key="1">
    <citation type="submission" date="2020-10" db="EMBL/GenBank/DDBJ databases">
        <authorList>
            <person name="Gilroy R."/>
        </authorList>
    </citation>
    <scope>NUCLEOTIDE SEQUENCE</scope>
    <source>
        <strain evidence="23">2830</strain>
    </source>
</reference>
<dbReference type="GO" id="GO:0015648">
    <property type="term" value="F:lipid-linked peptidoglycan transporter activity"/>
    <property type="evidence" value="ECO:0007669"/>
    <property type="project" value="TreeGrafter"/>
</dbReference>
<comment type="function">
    <text evidence="21">Peptidoglycan polymerase that is essential for cell division.</text>
</comment>
<evidence type="ECO:0000256" key="8">
    <source>
        <dbReference type="ARBA" id="ARBA00022960"/>
    </source>
</evidence>
<feature type="transmembrane region" description="Helical" evidence="22">
    <location>
        <begin position="12"/>
        <end position="30"/>
    </location>
</feature>
<keyword evidence="6" id="KW-0808">Transferase</keyword>
<dbReference type="PANTHER" id="PTHR30474:SF2">
    <property type="entry name" value="PEPTIDOGLYCAN GLYCOSYLTRANSFERASE FTSW-RELATED"/>
    <property type="match status" value="1"/>
</dbReference>
<evidence type="ECO:0000256" key="6">
    <source>
        <dbReference type="ARBA" id="ARBA00022679"/>
    </source>
</evidence>
<dbReference type="PROSITE" id="PS00428">
    <property type="entry name" value="FTSW_RODA_SPOVE"/>
    <property type="match status" value="1"/>
</dbReference>